<accession>A0A4Z0QY41</accession>
<keyword evidence="2" id="KW-1185">Reference proteome</keyword>
<sequence>MNEEIKNKAVELTDEEKDNNIGKVKHSEKIKNLQDEEMDNVVGGVSAHWYGYTYTCDVDVVTFDDFVKLSSSKYRDGSYICPHYSYDGCHTAINCLSCSHYHATKG</sequence>
<organism evidence="1 2">
    <name type="scientific">Desulfosporosinus fructosivorans</name>
    <dbReference type="NCBI Taxonomy" id="2018669"/>
    <lineage>
        <taxon>Bacteria</taxon>
        <taxon>Bacillati</taxon>
        <taxon>Bacillota</taxon>
        <taxon>Clostridia</taxon>
        <taxon>Eubacteriales</taxon>
        <taxon>Desulfitobacteriaceae</taxon>
        <taxon>Desulfosporosinus</taxon>
    </lineage>
</organism>
<proteinExistence type="predicted"/>
<dbReference type="EMBL" id="SPQQ01000011">
    <property type="protein sequence ID" value="TGE35721.1"/>
    <property type="molecule type" value="Genomic_DNA"/>
</dbReference>
<protein>
    <recommendedName>
        <fullName evidence="3">Bacteriocin</fullName>
    </recommendedName>
</protein>
<name>A0A4Z0QY41_9FIRM</name>
<dbReference type="Proteomes" id="UP000298460">
    <property type="component" value="Unassembled WGS sequence"/>
</dbReference>
<evidence type="ECO:0000313" key="2">
    <source>
        <dbReference type="Proteomes" id="UP000298460"/>
    </source>
</evidence>
<comment type="caution">
    <text evidence="1">The sequence shown here is derived from an EMBL/GenBank/DDBJ whole genome shotgun (WGS) entry which is preliminary data.</text>
</comment>
<evidence type="ECO:0000313" key="1">
    <source>
        <dbReference type="EMBL" id="TGE35721.1"/>
    </source>
</evidence>
<evidence type="ECO:0008006" key="3">
    <source>
        <dbReference type="Google" id="ProtNLM"/>
    </source>
</evidence>
<dbReference type="AlphaFoldDB" id="A0A4Z0QY41"/>
<reference evidence="1 2" key="1">
    <citation type="submission" date="2019-03" db="EMBL/GenBank/DDBJ databases">
        <title>Draft Genome Sequence of Desulfosporosinus fructosivorans Strain 63.6F, Isolated from Marine Sediment in the Baltic Sea.</title>
        <authorList>
            <person name="Hausmann B."/>
            <person name="Vandieken V."/>
            <person name="Pjevac P."/>
            <person name="Schreck K."/>
            <person name="Herbold C.W."/>
            <person name="Loy A."/>
        </authorList>
    </citation>
    <scope>NUCLEOTIDE SEQUENCE [LARGE SCALE GENOMIC DNA]</scope>
    <source>
        <strain evidence="1 2">63.6F</strain>
    </source>
</reference>
<dbReference type="RefSeq" id="WP_135551197.1">
    <property type="nucleotide sequence ID" value="NZ_SPQQ01000011.1"/>
</dbReference>
<gene>
    <name evidence="1" type="ORF">E4K67_23430</name>
</gene>